<feature type="region of interest" description="Disordered" evidence="1">
    <location>
        <begin position="1"/>
        <end position="31"/>
    </location>
</feature>
<feature type="compositionally biased region" description="Low complexity" evidence="1">
    <location>
        <begin position="56"/>
        <end position="74"/>
    </location>
</feature>
<protein>
    <submittedName>
        <fullName evidence="2">Uncharacterized protein</fullName>
    </submittedName>
</protein>
<keyword evidence="3" id="KW-1185">Reference proteome</keyword>
<comment type="caution">
    <text evidence="2">The sequence shown here is derived from an EMBL/GenBank/DDBJ whole genome shotgun (WGS) entry which is preliminary data.</text>
</comment>
<name>A0ABY0BYE5_9GAMM</name>
<dbReference type="RefSeq" id="WP_126789054.1">
    <property type="nucleotide sequence ID" value="NZ_PIPN01000003.1"/>
</dbReference>
<sequence>MVDVGRVHTAPGPTVGLQAQTSQGEKGRKPFNPEILSEEKAAAGVARELAEAGSDQAITAPAAASGTAATQGASNQTKESAEWSRSEGAPNWSTLSASSKGYTFTERAITLYRHIHAMPV</sequence>
<organism evidence="2 3">
    <name type="scientific">Aliidiomarina sedimenti</name>
    <dbReference type="NCBI Taxonomy" id="1933879"/>
    <lineage>
        <taxon>Bacteria</taxon>
        <taxon>Pseudomonadati</taxon>
        <taxon>Pseudomonadota</taxon>
        <taxon>Gammaproteobacteria</taxon>
        <taxon>Alteromonadales</taxon>
        <taxon>Idiomarinaceae</taxon>
        <taxon>Aliidiomarina</taxon>
    </lineage>
</organism>
<feature type="region of interest" description="Disordered" evidence="1">
    <location>
        <begin position="52"/>
        <end position="97"/>
    </location>
</feature>
<reference evidence="2 3" key="1">
    <citation type="journal article" date="2018" name="Front. Microbiol.">
        <title>Genome-Based Analysis Reveals the Taxonomy and Diversity of the Family Idiomarinaceae.</title>
        <authorList>
            <person name="Liu Y."/>
            <person name="Lai Q."/>
            <person name="Shao Z."/>
        </authorList>
    </citation>
    <scope>NUCLEOTIDE SEQUENCE [LARGE SCALE GENOMIC DNA]</scope>
    <source>
        <strain evidence="2 3">GBSy1</strain>
    </source>
</reference>
<gene>
    <name evidence="2" type="ORF">CWE12_07355</name>
</gene>
<dbReference type="Proteomes" id="UP000287410">
    <property type="component" value="Unassembled WGS sequence"/>
</dbReference>
<proteinExistence type="predicted"/>
<evidence type="ECO:0000256" key="1">
    <source>
        <dbReference type="SAM" id="MobiDB-lite"/>
    </source>
</evidence>
<evidence type="ECO:0000313" key="3">
    <source>
        <dbReference type="Proteomes" id="UP000287410"/>
    </source>
</evidence>
<dbReference type="EMBL" id="PIPN01000003">
    <property type="protein sequence ID" value="RUO29781.1"/>
    <property type="molecule type" value="Genomic_DNA"/>
</dbReference>
<evidence type="ECO:0000313" key="2">
    <source>
        <dbReference type="EMBL" id="RUO29781.1"/>
    </source>
</evidence>
<accession>A0ABY0BYE5</accession>